<name>A0A327ZY75_9STAP</name>
<dbReference type="SUPFAM" id="SSF56784">
    <property type="entry name" value="HAD-like"/>
    <property type="match status" value="1"/>
</dbReference>
<keyword evidence="1" id="KW-0378">Hydrolase</keyword>
<dbReference type="PANTHER" id="PTHR10000">
    <property type="entry name" value="PHOSPHOSERINE PHOSPHATASE"/>
    <property type="match status" value="1"/>
</dbReference>
<proteinExistence type="predicted"/>
<gene>
    <name evidence="1" type="ORF">BHU61_00650</name>
</gene>
<dbReference type="InterPro" id="IPR006379">
    <property type="entry name" value="HAD-SF_hydro_IIB"/>
</dbReference>
<dbReference type="Gene3D" id="3.40.50.1000">
    <property type="entry name" value="HAD superfamily/HAD-like"/>
    <property type="match status" value="1"/>
</dbReference>
<keyword evidence="2" id="KW-1185">Reference proteome</keyword>
<protein>
    <submittedName>
        <fullName evidence="1">Cof-type HAD-IIB family hydrolase</fullName>
    </submittedName>
</protein>
<dbReference type="Proteomes" id="UP000249808">
    <property type="component" value="Unassembled WGS sequence"/>
</dbReference>
<dbReference type="SFLD" id="SFLDG01144">
    <property type="entry name" value="C2.B.4:_PGP_Like"/>
    <property type="match status" value="1"/>
</dbReference>
<dbReference type="GO" id="GO:0005829">
    <property type="term" value="C:cytosol"/>
    <property type="evidence" value="ECO:0007669"/>
    <property type="project" value="TreeGrafter"/>
</dbReference>
<dbReference type="Pfam" id="PF08282">
    <property type="entry name" value="Hydrolase_3"/>
    <property type="match status" value="1"/>
</dbReference>
<reference evidence="1 2" key="1">
    <citation type="journal article" date="2018" name="Front. Microbiol.">
        <title>Description and Comparative Genomics of Macrococcus caseolyticus subsp. hominis subsp. nov., Macrococcus goetzii sp. nov., Macrococcus epidermidis sp. nov., and Macrococcus bohemicus sp. nov., Novel Macrococci From Human Clinical Material With Virulence Potential and Suspected Uptake of Foreign DNA by Natural Transformation.</title>
        <authorList>
            <person name="Maslanova I."/>
            <person name="Wertheimer Z."/>
            <person name="Sedlacek I."/>
            <person name="Svec P."/>
            <person name="Indrakova A."/>
            <person name="Kovarovic V."/>
            <person name="Schumann P."/>
            <person name="Sproer C."/>
            <person name="Kralova S."/>
            <person name="Sedo O."/>
            <person name="Kristofova L."/>
            <person name="Vrbovska V."/>
            <person name="Fuzik T."/>
            <person name="Petras P."/>
            <person name="Zdrahal Z."/>
            <person name="Ruzickova V."/>
            <person name="Doskar J."/>
            <person name="Pantucek R."/>
        </authorList>
    </citation>
    <scope>NUCLEOTIDE SEQUENCE [LARGE SCALE GENOMIC DNA]</scope>
    <source>
        <strain evidence="1 2">01/688</strain>
    </source>
</reference>
<dbReference type="AlphaFoldDB" id="A0A327ZY75"/>
<dbReference type="EMBL" id="PZJH01000001">
    <property type="protein sequence ID" value="RAK45988.1"/>
    <property type="molecule type" value="Genomic_DNA"/>
</dbReference>
<evidence type="ECO:0000313" key="1">
    <source>
        <dbReference type="EMBL" id="RAK45988.1"/>
    </source>
</evidence>
<dbReference type="GO" id="GO:0016791">
    <property type="term" value="F:phosphatase activity"/>
    <property type="evidence" value="ECO:0007669"/>
    <property type="project" value="UniProtKB-ARBA"/>
</dbReference>
<dbReference type="Gene3D" id="3.30.1240.10">
    <property type="match status" value="1"/>
</dbReference>
<dbReference type="SFLD" id="SFLDG01140">
    <property type="entry name" value="C2.B:_Phosphomannomutase_and_P"/>
    <property type="match status" value="1"/>
</dbReference>
<comment type="caution">
    <text evidence="1">The sequence shown here is derived from an EMBL/GenBank/DDBJ whole genome shotgun (WGS) entry which is preliminary data.</text>
</comment>
<dbReference type="RefSeq" id="WP_111714166.1">
    <property type="nucleotide sequence ID" value="NZ_CP073819.1"/>
</dbReference>
<dbReference type="GO" id="GO:0000287">
    <property type="term" value="F:magnesium ion binding"/>
    <property type="evidence" value="ECO:0007669"/>
    <property type="project" value="TreeGrafter"/>
</dbReference>
<dbReference type="PANTHER" id="PTHR10000:SF8">
    <property type="entry name" value="HAD SUPERFAMILY HYDROLASE-LIKE, TYPE 3"/>
    <property type="match status" value="1"/>
</dbReference>
<evidence type="ECO:0000313" key="2">
    <source>
        <dbReference type="Proteomes" id="UP000249808"/>
    </source>
</evidence>
<dbReference type="InterPro" id="IPR036412">
    <property type="entry name" value="HAD-like_sf"/>
</dbReference>
<sequence length="271" mass="30083">MAKEIKLIALDCDGTLIADDRTITERTKKVLMKAQEKGIKVALVSGRPRTGFKFEIEQLALDKHHGIIGAYNGGMVIDIETNEVKYKQSLTNQDAKDFLKAIAHLNIIHIVDNGTDLYANDADNQYVIHEYRDHGLNFNLTHDLHERLDFDPMKILLTADPDRIDEIDEEILSICGDTFGAIRSTPFYLEITAKGVNKSSALDHICEGLNIAKDNVIAFGDQLNDMEMVRDAGIGVAMGNAHPDLKQVADIVTDDNNNDGIAKVLEEILDL</sequence>
<dbReference type="InterPro" id="IPR023214">
    <property type="entry name" value="HAD_sf"/>
</dbReference>
<dbReference type="NCBIfam" id="TIGR00099">
    <property type="entry name" value="Cof-subfamily"/>
    <property type="match status" value="1"/>
</dbReference>
<dbReference type="InterPro" id="IPR000150">
    <property type="entry name" value="Cof"/>
</dbReference>
<dbReference type="SFLD" id="SFLDS00003">
    <property type="entry name" value="Haloacid_Dehalogenase"/>
    <property type="match status" value="1"/>
</dbReference>
<organism evidence="1 2">
    <name type="scientific">Macrococcus epidermidis</name>
    <dbReference type="NCBI Taxonomy" id="1902580"/>
    <lineage>
        <taxon>Bacteria</taxon>
        <taxon>Bacillati</taxon>
        <taxon>Bacillota</taxon>
        <taxon>Bacilli</taxon>
        <taxon>Bacillales</taxon>
        <taxon>Staphylococcaceae</taxon>
        <taxon>Macrococcus</taxon>
    </lineage>
</organism>
<dbReference type="CDD" id="cd07516">
    <property type="entry name" value="HAD_Pase"/>
    <property type="match status" value="1"/>
</dbReference>
<dbReference type="NCBIfam" id="TIGR01484">
    <property type="entry name" value="HAD-SF-IIB"/>
    <property type="match status" value="1"/>
</dbReference>
<accession>A0A327ZY75</accession>